<feature type="region of interest" description="Disordered" evidence="1">
    <location>
        <begin position="364"/>
        <end position="948"/>
    </location>
</feature>
<dbReference type="GeneID" id="37029746"/>
<feature type="compositionally biased region" description="Acidic residues" evidence="1">
    <location>
        <begin position="939"/>
        <end position="948"/>
    </location>
</feature>
<sequence length="948" mass="97722">MLALHQHTDKSSASSSSSSIESLEDDLDCDVEPPENEAEPIDIPRPATCLRPPCLKRTGSSPSQGSPLMQGASSPPAMSWSPPPSSSSGRSVSSPTPSTAQVYSYSFSTPRCFSATNSGTATPRHVHFDADPPEAFDTHSAQDYDRSQIECTQGGSEFDLRLPSKCKRYNGDGEEEISEAEDDEDEGAFSETGSATSNSSFGRSPPLGVHGSTGWACLKRGSVIGGLSSRGNNSTDPSSTLTTGASELSSLPSRGLRTVGALSGRGILSCTAAPPSLFDERSGKLGSVDDSSGDDRTKTPSSNNSVSQQSSTSDVDEDDGGAAAFEAAVLARHSTKSPDATPKPSPSIVPRWARCTDYFAEPAAEDHEVKPATMSLSAVEASPEARSLEGASRDAEVHDGRRSPPSSESSSRGGDASASTSVEHTPRMSPSSSAALSPLLVDTVRDGSPPAATRIDIDPGPASSSSPLVDTLAATPAPANETMSRRPSLNRPQAFSGVSAAETNSVTVASAPLDAQHDSASSASPISSRCSSVEPTYHPQLWSSSSCGETISDEGATTPSSNSSTTNINSPSAFAVTQGGEWSSCTSPDVGPVKTVVAVTGQEQGNAVDKTPMLQHHSSSQAAQGLHPNEDEADSAGSPSQESDPSTITQQHHFADNLTVDSDVSSTTLPTSPYSHSHGVPVLSKAISRMQMLQRTDSSTSSRSDHSPLAGTSSADEEAVASHDDELGLPATSHRKYRSESASASGSRTSSRKCSATSSTSSSRRPSSSSSPAATAAAAARKARFWGSETDASSPRIRQWGSVAMEASSSADSAMSASGSRSASGSGTGSGGLCSPSYEAAPTMHDEEDTLGSSGFGRRAASTSSSSDDKKERRRKSSSSSRSRKERERERAEACSLADDEDAGSFFPRSTTSRGSSRGRKATAGASLGSSSSFSSSAFEDEGALGGF</sequence>
<feature type="compositionally biased region" description="Low complexity" evidence="1">
    <location>
        <begin position="557"/>
        <end position="572"/>
    </location>
</feature>
<feature type="region of interest" description="Disordered" evidence="1">
    <location>
        <begin position="226"/>
        <end position="351"/>
    </location>
</feature>
<feature type="compositionally biased region" description="Basic and acidic residues" evidence="1">
    <location>
        <begin position="126"/>
        <end position="148"/>
    </location>
</feature>
<feature type="compositionally biased region" description="Polar residues" evidence="1">
    <location>
        <begin position="637"/>
        <end position="652"/>
    </location>
</feature>
<feature type="compositionally biased region" description="Polar residues" evidence="1">
    <location>
        <begin position="659"/>
        <end position="675"/>
    </location>
</feature>
<dbReference type="OrthoDB" id="2555027at2759"/>
<accession>A0A316V0J0</accession>
<feature type="compositionally biased region" description="Polar residues" evidence="1">
    <location>
        <begin position="229"/>
        <end position="252"/>
    </location>
</feature>
<feature type="compositionally biased region" description="Low complexity" evidence="1">
    <location>
        <begin position="519"/>
        <end position="532"/>
    </location>
</feature>
<dbReference type="Proteomes" id="UP000245884">
    <property type="component" value="Unassembled WGS sequence"/>
</dbReference>
<feature type="compositionally biased region" description="Low complexity" evidence="1">
    <location>
        <begin position="909"/>
        <end position="938"/>
    </location>
</feature>
<feature type="region of interest" description="Disordered" evidence="1">
    <location>
        <begin position="1"/>
        <end position="101"/>
    </location>
</feature>
<feature type="compositionally biased region" description="Low complexity" evidence="1">
    <location>
        <begin position="740"/>
        <end position="780"/>
    </location>
</feature>
<organism evidence="2 3">
    <name type="scientific">Jaminaea rosea</name>
    <dbReference type="NCBI Taxonomy" id="1569628"/>
    <lineage>
        <taxon>Eukaryota</taxon>
        <taxon>Fungi</taxon>
        <taxon>Dikarya</taxon>
        <taxon>Basidiomycota</taxon>
        <taxon>Ustilaginomycotina</taxon>
        <taxon>Exobasidiomycetes</taxon>
        <taxon>Microstromatales</taxon>
        <taxon>Microstromatales incertae sedis</taxon>
        <taxon>Jaminaea</taxon>
    </lineage>
</organism>
<dbReference type="EMBL" id="KZ819662">
    <property type="protein sequence ID" value="PWN30071.1"/>
    <property type="molecule type" value="Genomic_DNA"/>
</dbReference>
<feature type="compositionally biased region" description="Basic and acidic residues" evidence="1">
    <location>
        <begin position="1"/>
        <end position="10"/>
    </location>
</feature>
<feature type="compositionally biased region" description="Polar residues" evidence="1">
    <location>
        <begin position="481"/>
        <end position="493"/>
    </location>
</feature>
<dbReference type="RefSeq" id="XP_025364683.1">
    <property type="nucleotide sequence ID" value="XM_025507923.1"/>
</dbReference>
<reference evidence="2 3" key="1">
    <citation type="journal article" date="2018" name="Mol. Biol. Evol.">
        <title>Broad Genomic Sampling Reveals a Smut Pathogenic Ancestry of the Fungal Clade Ustilaginomycotina.</title>
        <authorList>
            <person name="Kijpornyongpan T."/>
            <person name="Mondo S.J."/>
            <person name="Barry K."/>
            <person name="Sandor L."/>
            <person name="Lee J."/>
            <person name="Lipzen A."/>
            <person name="Pangilinan J."/>
            <person name="LaButti K."/>
            <person name="Hainaut M."/>
            <person name="Henrissat B."/>
            <person name="Grigoriev I.V."/>
            <person name="Spatafora J.W."/>
            <person name="Aime M.C."/>
        </authorList>
    </citation>
    <scope>NUCLEOTIDE SEQUENCE [LARGE SCALE GENOMIC DNA]</scope>
    <source>
        <strain evidence="2 3">MCA 5214</strain>
    </source>
</reference>
<feature type="compositionally biased region" description="Low complexity" evidence="1">
    <location>
        <begin position="73"/>
        <end position="98"/>
    </location>
</feature>
<feature type="region of interest" description="Disordered" evidence="1">
    <location>
        <begin position="120"/>
        <end position="206"/>
    </location>
</feature>
<evidence type="ECO:0000313" key="3">
    <source>
        <dbReference type="Proteomes" id="UP000245884"/>
    </source>
</evidence>
<evidence type="ECO:0000313" key="2">
    <source>
        <dbReference type="EMBL" id="PWN30071.1"/>
    </source>
</evidence>
<proteinExistence type="predicted"/>
<feature type="compositionally biased region" description="Low complexity" evidence="1">
    <location>
        <begin position="321"/>
        <end position="331"/>
    </location>
</feature>
<feature type="compositionally biased region" description="Polar residues" evidence="1">
    <location>
        <begin position="58"/>
        <end position="67"/>
    </location>
</feature>
<feature type="compositionally biased region" description="Low complexity" evidence="1">
    <location>
        <begin position="11"/>
        <end position="21"/>
    </location>
</feature>
<name>A0A316V0J0_9BASI</name>
<feature type="compositionally biased region" description="Acidic residues" evidence="1">
    <location>
        <begin position="22"/>
        <end position="40"/>
    </location>
</feature>
<feature type="compositionally biased region" description="Low complexity" evidence="1">
    <location>
        <begin position="429"/>
        <end position="440"/>
    </location>
</feature>
<feature type="compositionally biased region" description="Low complexity" evidence="1">
    <location>
        <begin position="301"/>
        <end position="313"/>
    </location>
</feature>
<protein>
    <submittedName>
        <fullName evidence="2">Uncharacterized protein</fullName>
    </submittedName>
</protein>
<feature type="compositionally biased region" description="Acidic residues" evidence="1">
    <location>
        <begin position="172"/>
        <end position="188"/>
    </location>
</feature>
<feature type="compositionally biased region" description="Low complexity" evidence="1">
    <location>
        <begin position="802"/>
        <end position="825"/>
    </location>
</feature>
<evidence type="ECO:0000256" key="1">
    <source>
        <dbReference type="SAM" id="MobiDB-lite"/>
    </source>
</evidence>
<feature type="compositionally biased region" description="Polar residues" evidence="1">
    <location>
        <begin position="192"/>
        <end position="202"/>
    </location>
</feature>
<feature type="compositionally biased region" description="Low complexity" evidence="1">
    <location>
        <begin position="403"/>
        <end position="421"/>
    </location>
</feature>
<gene>
    <name evidence="2" type="ORF">BDZ90DRAFT_257172</name>
</gene>
<feature type="compositionally biased region" description="Basic and acidic residues" evidence="1">
    <location>
        <begin position="391"/>
        <end position="402"/>
    </location>
</feature>
<keyword evidence="3" id="KW-1185">Reference proteome</keyword>
<dbReference type="AlphaFoldDB" id="A0A316V0J0"/>
<feature type="compositionally biased region" description="Basic and acidic residues" evidence="1">
    <location>
        <begin position="883"/>
        <end position="893"/>
    </location>
</feature>